<dbReference type="Pfam" id="PF00076">
    <property type="entry name" value="RRM_1"/>
    <property type="match status" value="1"/>
</dbReference>
<comment type="subcellular location">
    <subcellularLocation>
        <location evidence="1">Nucleus speckle</location>
    </subcellularLocation>
</comment>
<comment type="caution">
    <text evidence="16">The sequence shown here is derived from an EMBL/GenBank/DDBJ whole genome shotgun (WGS) entry which is preliminary data.</text>
</comment>
<evidence type="ECO:0000256" key="2">
    <source>
        <dbReference type="ARBA" id="ARBA00010269"/>
    </source>
</evidence>
<evidence type="ECO:0000256" key="12">
    <source>
        <dbReference type="ARBA" id="ARBA00084028"/>
    </source>
</evidence>
<dbReference type="GO" id="GO:0048025">
    <property type="term" value="P:negative regulation of mRNA splicing, via spliceosome"/>
    <property type="evidence" value="ECO:0007669"/>
    <property type="project" value="UniProtKB-ARBA"/>
</dbReference>
<feature type="compositionally biased region" description="Basic and acidic residues" evidence="14">
    <location>
        <begin position="343"/>
        <end position="368"/>
    </location>
</feature>
<keyword evidence="17" id="KW-1185">Reference proteome</keyword>
<gene>
    <name evidence="16" type="ORF">J0S82_005108</name>
</gene>
<evidence type="ECO:0000256" key="6">
    <source>
        <dbReference type="ARBA" id="ARBA00023187"/>
    </source>
</evidence>
<feature type="compositionally biased region" description="Low complexity" evidence="14">
    <location>
        <begin position="369"/>
        <end position="379"/>
    </location>
</feature>
<comment type="similarity">
    <text evidence="2">Belongs to the splicing factor SR family.</text>
</comment>
<evidence type="ECO:0000256" key="11">
    <source>
        <dbReference type="ARBA" id="ARBA00082354"/>
    </source>
</evidence>
<reference evidence="16" key="1">
    <citation type="journal article" date="2021" name="Evol. Appl.">
        <title>The genome of the Pyrenean desman and the effects of bottlenecks and inbreeding on the genomic landscape of an endangered species.</title>
        <authorList>
            <person name="Escoda L."/>
            <person name="Castresana J."/>
        </authorList>
    </citation>
    <scope>NUCLEOTIDE SEQUENCE</scope>
    <source>
        <strain evidence="16">IBE-C5619</strain>
    </source>
</reference>
<dbReference type="InterPro" id="IPR050441">
    <property type="entry name" value="RBM"/>
</dbReference>
<organism evidence="16 17">
    <name type="scientific">Galemys pyrenaicus</name>
    <name type="common">Iberian desman</name>
    <name type="synonym">Pyrenean desman</name>
    <dbReference type="NCBI Taxonomy" id="202257"/>
    <lineage>
        <taxon>Eukaryota</taxon>
        <taxon>Metazoa</taxon>
        <taxon>Chordata</taxon>
        <taxon>Craniata</taxon>
        <taxon>Vertebrata</taxon>
        <taxon>Euteleostomi</taxon>
        <taxon>Mammalia</taxon>
        <taxon>Eutheria</taxon>
        <taxon>Laurasiatheria</taxon>
        <taxon>Eulipotyphla</taxon>
        <taxon>Talpidae</taxon>
        <taxon>Galemys</taxon>
    </lineage>
</organism>
<dbReference type="Proteomes" id="UP000700334">
    <property type="component" value="Unassembled WGS sequence"/>
</dbReference>
<evidence type="ECO:0000256" key="14">
    <source>
        <dbReference type="SAM" id="MobiDB-lite"/>
    </source>
</evidence>
<dbReference type="InterPro" id="IPR035979">
    <property type="entry name" value="RBD_domain_sf"/>
</dbReference>
<dbReference type="GO" id="GO:0008380">
    <property type="term" value="P:RNA splicing"/>
    <property type="evidence" value="ECO:0007669"/>
    <property type="project" value="UniProtKB-KW"/>
</dbReference>
<evidence type="ECO:0000313" key="16">
    <source>
        <dbReference type="EMBL" id="KAG8506710.1"/>
    </source>
</evidence>
<dbReference type="Gene3D" id="3.30.70.330">
    <property type="match status" value="1"/>
</dbReference>
<feature type="compositionally biased region" description="Basic and acidic residues" evidence="14">
    <location>
        <begin position="251"/>
        <end position="261"/>
    </location>
</feature>
<feature type="compositionally biased region" description="Low complexity" evidence="14">
    <location>
        <begin position="269"/>
        <end position="282"/>
    </location>
</feature>
<dbReference type="GO" id="GO:0003723">
    <property type="term" value="F:RNA binding"/>
    <property type="evidence" value="ECO:0007669"/>
    <property type="project" value="UniProtKB-UniRule"/>
</dbReference>
<dbReference type="GO" id="GO:0006397">
    <property type="term" value="P:mRNA processing"/>
    <property type="evidence" value="ECO:0007669"/>
    <property type="project" value="UniProtKB-KW"/>
</dbReference>
<dbReference type="EMBL" id="JAGFMF010012145">
    <property type="protein sequence ID" value="KAG8506710.1"/>
    <property type="molecule type" value="Genomic_DNA"/>
</dbReference>
<accession>A0A8J5ZXX3</accession>
<evidence type="ECO:0000313" key="17">
    <source>
        <dbReference type="Proteomes" id="UP000700334"/>
    </source>
</evidence>
<proteinExistence type="inferred from homology"/>
<feature type="compositionally biased region" description="Basic residues" evidence="14">
    <location>
        <begin position="299"/>
        <end position="320"/>
    </location>
</feature>
<feature type="domain" description="RRM" evidence="15">
    <location>
        <begin position="132"/>
        <end position="223"/>
    </location>
</feature>
<dbReference type="PANTHER" id="PTHR48034">
    <property type="entry name" value="TRANSFORMER-2 SEX-DETERMINING PROTEIN-RELATED"/>
    <property type="match status" value="1"/>
</dbReference>
<dbReference type="AlphaFoldDB" id="A0A8J5ZXX3"/>
<dbReference type="SMART" id="SM00360">
    <property type="entry name" value="RRM"/>
    <property type="match status" value="1"/>
</dbReference>
<sequence>YSAETHAAVMSRYLRPPNTSLFVCLGEVLRAYTRRPQALGEDRSAVAAARWAGGGEGAKMAGPGSAFGPELGRAAGSTAAKAQGWRPLALPDCVDRVAGFRSPPPPQRGLLSPHVGPAPTPQAEHRFPIDLEFTFLGVHAPSARRSEDLRREFGRYGPIVDVYVPLDFYTRRPRGFAYVQYPFFTWLISEGTFEDVRDAEDALHNLDRKWICGRQIEIQFAQGDRKTPNQMKAKEGRNVYSSSRYDDYDRYRRSRSRSYERRRSRSRSFDYNYRRSYSPRNRPTGRPRRSRSHSDNDRFKHRNRSFSRSKSNSRSRSKSQPKKEMKAKSRSRSASHTKTRGTSKTDSKTHYKSGSRYEKESRKKEPPRSKSQSRSQSRSRLQDFHDLASSLLPGPG</sequence>
<dbReference type="InterPro" id="IPR012677">
    <property type="entry name" value="Nucleotide-bd_a/b_plait_sf"/>
</dbReference>
<feature type="region of interest" description="Disordered" evidence="14">
    <location>
        <begin position="251"/>
        <end position="396"/>
    </location>
</feature>
<dbReference type="InterPro" id="IPR000504">
    <property type="entry name" value="RRM_dom"/>
</dbReference>
<dbReference type="SUPFAM" id="SSF54928">
    <property type="entry name" value="RNA-binding domain, RBD"/>
    <property type="match status" value="1"/>
</dbReference>
<name>A0A8J5ZXX3_GALPY</name>
<feature type="compositionally biased region" description="Basic residues" evidence="14">
    <location>
        <begin position="328"/>
        <end position="341"/>
    </location>
</feature>
<keyword evidence="7" id="KW-0539">Nucleus</keyword>
<feature type="non-terminal residue" evidence="16">
    <location>
        <position position="396"/>
    </location>
</feature>
<evidence type="ECO:0000256" key="4">
    <source>
        <dbReference type="ARBA" id="ARBA00022664"/>
    </source>
</evidence>
<evidence type="ECO:0000256" key="3">
    <source>
        <dbReference type="ARBA" id="ARBA00022553"/>
    </source>
</evidence>
<dbReference type="FunFam" id="3.30.70.330:FF:000155">
    <property type="entry name" value="serine/arginine-rich splicing factor 10 isoform X1"/>
    <property type="match status" value="1"/>
</dbReference>
<protein>
    <recommendedName>
        <fullName evidence="8">Serine/arginine-rich splicing factor 10</fullName>
    </recommendedName>
    <alternativeName>
        <fullName evidence="10">FUS-interacting serine-arginine-rich protein 1</fullName>
    </alternativeName>
    <alternativeName>
        <fullName evidence="12">Splicing factor, arginine/serine-rich 13A</fullName>
    </alternativeName>
    <alternativeName>
        <fullName evidence="9">TLS-associated protein with Ser-Arg repeats</fullName>
    </alternativeName>
    <alternativeName>
        <fullName evidence="11">TLS-associated serine-arginine protein</fullName>
    </alternativeName>
</protein>
<evidence type="ECO:0000256" key="1">
    <source>
        <dbReference type="ARBA" id="ARBA00004324"/>
    </source>
</evidence>
<dbReference type="GO" id="GO:0016607">
    <property type="term" value="C:nuclear speck"/>
    <property type="evidence" value="ECO:0007669"/>
    <property type="project" value="UniProtKB-SubCell"/>
</dbReference>
<evidence type="ECO:0000256" key="7">
    <source>
        <dbReference type="ARBA" id="ARBA00023242"/>
    </source>
</evidence>
<evidence type="ECO:0000256" key="9">
    <source>
        <dbReference type="ARBA" id="ARBA00078560"/>
    </source>
</evidence>
<keyword evidence="6" id="KW-0508">mRNA splicing</keyword>
<evidence type="ECO:0000256" key="8">
    <source>
        <dbReference type="ARBA" id="ARBA00067946"/>
    </source>
</evidence>
<keyword evidence="4" id="KW-0507">mRNA processing</keyword>
<keyword evidence="5 13" id="KW-0694">RNA-binding</keyword>
<evidence type="ECO:0000259" key="15">
    <source>
        <dbReference type="PROSITE" id="PS50102"/>
    </source>
</evidence>
<dbReference type="PROSITE" id="PS50102">
    <property type="entry name" value="RRM"/>
    <property type="match status" value="1"/>
</dbReference>
<evidence type="ECO:0000256" key="5">
    <source>
        <dbReference type="ARBA" id="ARBA00022884"/>
    </source>
</evidence>
<evidence type="ECO:0000256" key="10">
    <source>
        <dbReference type="ARBA" id="ARBA00080089"/>
    </source>
</evidence>
<evidence type="ECO:0000256" key="13">
    <source>
        <dbReference type="PROSITE-ProRule" id="PRU00176"/>
    </source>
</evidence>
<keyword evidence="3" id="KW-0597">Phosphoprotein</keyword>
<dbReference type="OrthoDB" id="439808at2759"/>